<dbReference type="EMBL" id="JAMRDG010000001">
    <property type="protein sequence ID" value="KAJ3706812.1"/>
    <property type="molecule type" value="Genomic_DNA"/>
</dbReference>
<organism evidence="1 2">
    <name type="scientific">Rhynchospora tenuis</name>
    <dbReference type="NCBI Taxonomy" id="198213"/>
    <lineage>
        <taxon>Eukaryota</taxon>
        <taxon>Viridiplantae</taxon>
        <taxon>Streptophyta</taxon>
        <taxon>Embryophyta</taxon>
        <taxon>Tracheophyta</taxon>
        <taxon>Spermatophyta</taxon>
        <taxon>Magnoliopsida</taxon>
        <taxon>Liliopsida</taxon>
        <taxon>Poales</taxon>
        <taxon>Cyperaceae</taxon>
        <taxon>Cyperoideae</taxon>
        <taxon>Rhynchosporeae</taxon>
        <taxon>Rhynchospora</taxon>
    </lineage>
</organism>
<comment type="caution">
    <text evidence="1">The sequence shown here is derived from an EMBL/GenBank/DDBJ whole genome shotgun (WGS) entry which is preliminary data.</text>
</comment>
<name>A0AAD6EZB6_9POAL</name>
<dbReference type="AlphaFoldDB" id="A0AAD6EZB6"/>
<sequence>MARRFRRTITFPELKTDTSQAIISAKRASYRGRSASLPVRFHPIISNLDDDVASLRTWSQLTPSSHHRSLASLLNGVDLISVTLVSLSDLLTHPQAADSLRISPFTDPFLDDLMRLADSYDSFRVSLINLSHLQAETQSALRRCDSSGLASALRAQRHAGKDIIRIASMAKFAVKTKPPPTPLEQSASPDSTDVAILPVAFCDAACAIGAASAELISGLVALCNEAIAPIAPMIGTGGPVKLLKVWWVVDLLRWKSRAQKRAQERKHQNSVKLIKIWWVADLVRWKSRASKRAMERIKPGELEVGMERKLAMEKLEALENCITTLENGSVKVFRSLVNARVSVLNIVTPSI</sequence>
<dbReference type="Proteomes" id="UP001210211">
    <property type="component" value="Unassembled WGS sequence"/>
</dbReference>
<proteinExistence type="predicted"/>
<dbReference type="InterPro" id="IPR004320">
    <property type="entry name" value="BPS1_pln"/>
</dbReference>
<dbReference type="GO" id="GO:0048367">
    <property type="term" value="P:shoot system development"/>
    <property type="evidence" value="ECO:0007669"/>
    <property type="project" value="InterPro"/>
</dbReference>
<evidence type="ECO:0000313" key="2">
    <source>
        <dbReference type="Proteomes" id="UP001210211"/>
    </source>
</evidence>
<dbReference type="Pfam" id="PF03087">
    <property type="entry name" value="BPS1"/>
    <property type="match status" value="2"/>
</dbReference>
<dbReference type="PANTHER" id="PTHR33070:SF64">
    <property type="entry name" value="OS04G0562500 PROTEIN"/>
    <property type="match status" value="1"/>
</dbReference>
<evidence type="ECO:0000313" key="1">
    <source>
        <dbReference type="EMBL" id="KAJ3706812.1"/>
    </source>
</evidence>
<keyword evidence="2" id="KW-1185">Reference proteome</keyword>
<accession>A0AAD6EZB6</accession>
<dbReference type="PANTHER" id="PTHR33070">
    <property type="entry name" value="OS06G0725500 PROTEIN"/>
    <property type="match status" value="1"/>
</dbReference>
<protein>
    <submittedName>
        <fullName evidence="1">Uncharacterized protein</fullName>
    </submittedName>
</protein>
<reference evidence="1 2" key="1">
    <citation type="journal article" date="2022" name="Cell">
        <title>Repeat-based holocentromeres influence genome architecture and karyotype evolution.</title>
        <authorList>
            <person name="Hofstatter P.G."/>
            <person name="Thangavel G."/>
            <person name="Lux T."/>
            <person name="Neumann P."/>
            <person name="Vondrak T."/>
            <person name="Novak P."/>
            <person name="Zhang M."/>
            <person name="Costa L."/>
            <person name="Castellani M."/>
            <person name="Scott A."/>
            <person name="Toegelov H."/>
            <person name="Fuchs J."/>
            <person name="Mata-Sucre Y."/>
            <person name="Dias Y."/>
            <person name="Vanzela A.L.L."/>
            <person name="Huettel B."/>
            <person name="Almeida C.C.S."/>
            <person name="Simkova H."/>
            <person name="Souza G."/>
            <person name="Pedrosa-Harand A."/>
            <person name="Macas J."/>
            <person name="Mayer K.F.X."/>
            <person name="Houben A."/>
            <person name="Marques A."/>
        </authorList>
    </citation>
    <scope>NUCLEOTIDE SEQUENCE [LARGE SCALE GENOMIC DNA]</scope>
    <source>
        <strain evidence="1">RhyTen1mFocal</strain>
    </source>
</reference>
<dbReference type="GO" id="GO:0048364">
    <property type="term" value="P:root development"/>
    <property type="evidence" value="ECO:0007669"/>
    <property type="project" value="InterPro"/>
</dbReference>
<gene>
    <name evidence="1" type="ORF">LUZ61_010517</name>
</gene>